<feature type="non-terminal residue" evidence="2">
    <location>
        <position position="385"/>
    </location>
</feature>
<accession>A0ABN9U8S4</accession>
<protein>
    <submittedName>
        <fullName evidence="2">Uncharacterized protein</fullName>
    </submittedName>
</protein>
<evidence type="ECO:0000313" key="3">
    <source>
        <dbReference type="Proteomes" id="UP001189429"/>
    </source>
</evidence>
<gene>
    <name evidence="2" type="ORF">PCOR1329_LOCUS45715</name>
</gene>
<feature type="region of interest" description="Disordered" evidence="1">
    <location>
        <begin position="332"/>
        <end position="385"/>
    </location>
</feature>
<organism evidence="2 3">
    <name type="scientific">Prorocentrum cordatum</name>
    <dbReference type="NCBI Taxonomy" id="2364126"/>
    <lineage>
        <taxon>Eukaryota</taxon>
        <taxon>Sar</taxon>
        <taxon>Alveolata</taxon>
        <taxon>Dinophyceae</taxon>
        <taxon>Prorocentrales</taxon>
        <taxon>Prorocentraceae</taxon>
        <taxon>Prorocentrum</taxon>
    </lineage>
</organism>
<dbReference type="Proteomes" id="UP001189429">
    <property type="component" value="Unassembled WGS sequence"/>
</dbReference>
<feature type="compositionally biased region" description="Low complexity" evidence="1">
    <location>
        <begin position="332"/>
        <end position="344"/>
    </location>
</feature>
<evidence type="ECO:0000313" key="2">
    <source>
        <dbReference type="EMBL" id="CAK0854754.1"/>
    </source>
</evidence>
<comment type="caution">
    <text evidence="2">The sequence shown here is derived from an EMBL/GenBank/DDBJ whole genome shotgun (WGS) entry which is preliminary data.</text>
</comment>
<reference evidence="2" key="1">
    <citation type="submission" date="2023-10" db="EMBL/GenBank/DDBJ databases">
        <authorList>
            <person name="Chen Y."/>
            <person name="Shah S."/>
            <person name="Dougan E. K."/>
            <person name="Thang M."/>
            <person name="Chan C."/>
        </authorList>
    </citation>
    <scope>NUCLEOTIDE SEQUENCE [LARGE SCALE GENOMIC DNA]</scope>
</reference>
<feature type="non-terminal residue" evidence="2">
    <location>
        <position position="1"/>
    </location>
</feature>
<evidence type="ECO:0000256" key="1">
    <source>
        <dbReference type="SAM" id="MobiDB-lite"/>
    </source>
</evidence>
<proteinExistence type="predicted"/>
<keyword evidence="3" id="KW-1185">Reference proteome</keyword>
<sequence length="385" mass="40661">AELPAAIAMLKRQADHPNTITMVERLLLVRPRVVWQPPQDEILSSVKWLLGNGSMPFHNDELFTDGSAFDLNIDYGMARCAVVQIPLGPGWYYPGPKCAIRALGSPLMGMHQSVEGADLLAVLILLRHSLAPITVRIEASYVVDGLLVRGPEGTCGASHSWALLWRMVWRAIEDFGGLGPDGLTVLKADEWAKHATRPYALGEADRTKIRRSHLLVDGVVAWVSCAGAPASAARDDIDTNVVIKLPPKVRLSLTEHDFVVEASCWQCSRCGRYAATEHSKRKLFSLSCIPRPVSSAPRSADTSGMKRPAAAAGLAATAAVAAAASAASQFGGSTAAPAASAGDDGAARRDSDDQQASAAASSDAGAESGAPTDMARGHDIRITNG</sequence>
<feature type="compositionally biased region" description="Basic and acidic residues" evidence="1">
    <location>
        <begin position="375"/>
        <end position="385"/>
    </location>
</feature>
<dbReference type="EMBL" id="CAUYUJ010015498">
    <property type="protein sequence ID" value="CAK0854754.1"/>
    <property type="molecule type" value="Genomic_DNA"/>
</dbReference>
<feature type="compositionally biased region" description="Low complexity" evidence="1">
    <location>
        <begin position="354"/>
        <end position="370"/>
    </location>
</feature>
<name>A0ABN9U8S4_9DINO</name>